<gene>
    <name evidence="3" type="ORF">RED65_15072</name>
</gene>
<evidence type="ECO:0000313" key="4">
    <source>
        <dbReference type="Proteomes" id="UP000004263"/>
    </source>
</evidence>
<protein>
    <recommendedName>
        <fullName evidence="5">YggT family protein</fullName>
    </recommendedName>
</protein>
<dbReference type="AlphaFoldDB" id="Q1N436"/>
<dbReference type="RefSeq" id="WP_007018100.1">
    <property type="nucleotide sequence ID" value="NZ_CH724115.1"/>
</dbReference>
<sequence length="193" mass="20964">MDVSSQIGLMVINTIAGLYLFIVVLRFLLQAARANFYNPISQFVVKATAPVLNPLRKIVPGFGGFDWASIVLAVVVQMLAIGLSLLVAGYGTPVEKIIIWSLLGTVGLFLKLYFWGILIMVISSWIAPQSSNPALELLHQIIEPVMKPIRKVMPDMGGLDLSPIIAFLLINICNVILANFVMKTGAPGFIIGL</sequence>
<evidence type="ECO:0008006" key="5">
    <source>
        <dbReference type="Google" id="ProtNLM"/>
    </source>
</evidence>
<feature type="transmembrane region" description="Helical" evidence="2">
    <location>
        <begin position="67"/>
        <end position="90"/>
    </location>
</feature>
<dbReference type="InterPro" id="IPR003425">
    <property type="entry name" value="CCB3/YggT"/>
</dbReference>
<dbReference type="PANTHER" id="PTHR33219:SF14">
    <property type="entry name" value="PROTEIN COFACTOR ASSEMBLY OF COMPLEX C SUBUNIT B CCB3, CHLOROPLASTIC-RELATED"/>
    <property type="match status" value="1"/>
</dbReference>
<reference evidence="3 4" key="1">
    <citation type="submission" date="2006-03" db="EMBL/GenBank/DDBJ databases">
        <authorList>
            <person name="Pinhassi J."/>
            <person name="Pedros-Alio C."/>
            <person name="Ferriera S."/>
            <person name="Johnson J."/>
            <person name="Kravitz S."/>
            <person name="Halpern A."/>
            <person name="Remington K."/>
            <person name="Beeson K."/>
            <person name="Tran B."/>
            <person name="Rogers Y.-H."/>
            <person name="Friedman R."/>
            <person name="Venter J.C."/>
        </authorList>
    </citation>
    <scope>NUCLEOTIDE SEQUENCE [LARGE SCALE GENOMIC DNA]</scope>
    <source>
        <strain evidence="3 4">RED65</strain>
    </source>
</reference>
<dbReference type="Pfam" id="PF02325">
    <property type="entry name" value="CCB3_YggT"/>
    <property type="match status" value="2"/>
</dbReference>
<feature type="transmembrane region" description="Helical" evidence="2">
    <location>
        <begin position="161"/>
        <end position="181"/>
    </location>
</feature>
<accession>Q1N436</accession>
<dbReference type="EMBL" id="AAQH01000003">
    <property type="protein sequence ID" value="EAT13029.1"/>
    <property type="molecule type" value="Genomic_DNA"/>
</dbReference>
<dbReference type="PANTHER" id="PTHR33219">
    <property type="entry name" value="YLMG HOMOLOG PROTEIN 2, CHLOROPLASTIC"/>
    <property type="match status" value="1"/>
</dbReference>
<name>Q1N436_9GAMM</name>
<feature type="transmembrane region" description="Helical" evidence="2">
    <location>
        <begin position="7"/>
        <end position="29"/>
    </location>
</feature>
<comment type="similarity">
    <text evidence="1">Belongs to the YggT family.</text>
</comment>
<dbReference type="OrthoDB" id="9806665at2"/>
<dbReference type="HOGENOM" id="CLU_089905_1_0_6"/>
<organism evidence="3 4">
    <name type="scientific">Bermanella marisrubri</name>
    <dbReference type="NCBI Taxonomy" id="207949"/>
    <lineage>
        <taxon>Bacteria</taxon>
        <taxon>Pseudomonadati</taxon>
        <taxon>Pseudomonadota</taxon>
        <taxon>Gammaproteobacteria</taxon>
        <taxon>Oceanospirillales</taxon>
        <taxon>Oceanospirillaceae</taxon>
        <taxon>Bermanella</taxon>
    </lineage>
</organism>
<evidence type="ECO:0000256" key="1">
    <source>
        <dbReference type="ARBA" id="ARBA00010894"/>
    </source>
</evidence>
<keyword evidence="2" id="KW-1133">Transmembrane helix</keyword>
<dbReference type="GO" id="GO:0016020">
    <property type="term" value="C:membrane"/>
    <property type="evidence" value="ECO:0007669"/>
    <property type="project" value="InterPro"/>
</dbReference>
<keyword evidence="2" id="KW-0812">Transmembrane</keyword>
<dbReference type="STRING" id="207949.RED65_15072"/>
<evidence type="ECO:0000313" key="3">
    <source>
        <dbReference type="EMBL" id="EAT13029.1"/>
    </source>
</evidence>
<keyword evidence="4" id="KW-1185">Reference proteome</keyword>
<evidence type="ECO:0000256" key="2">
    <source>
        <dbReference type="SAM" id="Phobius"/>
    </source>
</evidence>
<dbReference type="Proteomes" id="UP000004263">
    <property type="component" value="Unassembled WGS sequence"/>
</dbReference>
<keyword evidence="2" id="KW-0472">Membrane</keyword>
<feature type="transmembrane region" description="Helical" evidence="2">
    <location>
        <begin position="97"/>
        <end position="127"/>
    </location>
</feature>
<proteinExistence type="inferred from homology"/>
<comment type="caution">
    <text evidence="3">The sequence shown here is derived from an EMBL/GenBank/DDBJ whole genome shotgun (WGS) entry which is preliminary data.</text>
</comment>